<keyword evidence="2 4" id="KW-0472">Membrane</keyword>
<evidence type="ECO:0000256" key="1">
    <source>
        <dbReference type="ARBA" id="ARBA00004442"/>
    </source>
</evidence>
<reference evidence="7" key="1">
    <citation type="submission" date="2021-12" db="EMBL/GenBank/DDBJ databases">
        <title>taxonomy of Moraxella sp. ZY201224.</title>
        <authorList>
            <person name="Li F."/>
        </authorList>
    </citation>
    <scope>NUCLEOTIDE SEQUENCE</scope>
    <source>
        <strain evidence="7">ZY201224</strain>
    </source>
</reference>
<evidence type="ECO:0000256" key="4">
    <source>
        <dbReference type="PROSITE-ProRule" id="PRU00473"/>
    </source>
</evidence>
<evidence type="ECO:0000256" key="3">
    <source>
        <dbReference type="ARBA" id="ARBA00023237"/>
    </source>
</evidence>
<comment type="subcellular location">
    <subcellularLocation>
        <location evidence="1">Cell outer membrane</location>
    </subcellularLocation>
</comment>
<feature type="region of interest" description="Disordered" evidence="5">
    <location>
        <begin position="213"/>
        <end position="232"/>
    </location>
</feature>
<dbReference type="Gene3D" id="3.30.1330.60">
    <property type="entry name" value="OmpA-like domain"/>
    <property type="match status" value="1"/>
</dbReference>
<gene>
    <name evidence="7" type="ORF">LU297_02030</name>
</gene>
<keyword evidence="8" id="KW-1185">Reference proteome</keyword>
<dbReference type="InterPro" id="IPR006665">
    <property type="entry name" value="OmpA-like"/>
</dbReference>
<keyword evidence="3" id="KW-0998">Cell outer membrane</keyword>
<dbReference type="RefSeq" id="WP_263076752.1">
    <property type="nucleotide sequence ID" value="NZ_CP089977.1"/>
</dbReference>
<dbReference type="Proteomes" id="UP001063782">
    <property type="component" value="Chromosome"/>
</dbReference>
<dbReference type="EMBL" id="CP089977">
    <property type="protein sequence ID" value="UXZ05254.1"/>
    <property type="molecule type" value="Genomic_DNA"/>
</dbReference>
<dbReference type="InterPro" id="IPR036737">
    <property type="entry name" value="OmpA-like_sf"/>
</dbReference>
<evidence type="ECO:0000313" key="8">
    <source>
        <dbReference type="Proteomes" id="UP001063782"/>
    </source>
</evidence>
<dbReference type="PROSITE" id="PS51123">
    <property type="entry name" value="OMPA_2"/>
    <property type="match status" value="1"/>
</dbReference>
<dbReference type="SUPFAM" id="SSF103088">
    <property type="entry name" value="OmpA-like"/>
    <property type="match status" value="1"/>
</dbReference>
<evidence type="ECO:0000259" key="6">
    <source>
        <dbReference type="PROSITE" id="PS51123"/>
    </source>
</evidence>
<organism evidence="7 8">
    <name type="scientific">Moraxella nasicaprae</name>
    <dbReference type="NCBI Taxonomy" id="2904122"/>
    <lineage>
        <taxon>Bacteria</taxon>
        <taxon>Pseudomonadati</taxon>
        <taxon>Pseudomonadota</taxon>
        <taxon>Gammaproteobacteria</taxon>
        <taxon>Moraxellales</taxon>
        <taxon>Moraxellaceae</taxon>
        <taxon>Moraxella</taxon>
    </lineage>
</organism>
<name>A0ABY6F5C9_9GAMM</name>
<dbReference type="CDD" id="cd07185">
    <property type="entry name" value="OmpA_C-like"/>
    <property type="match status" value="1"/>
</dbReference>
<feature type="domain" description="OmpA-like" evidence="6">
    <location>
        <begin position="579"/>
        <end position="693"/>
    </location>
</feature>
<sequence length="693" mass="69965">MNLFEKLSELVTPQVLAATSDVAGEQGVKAKLLSVFYPIFVAHLTKGNAAERLASLAKDDANYGKNLLDAVLNNGSTINQTADLQDKLAKEFNLPTQSVSSLLNAAAPAGLAKIQEFAGNVSVADYAKQAITGFSGALPAWAGSLLPAGLLAGGATLVSGFAKSDESAAGLGNAHSTTTSTQSTTSVAAPVAAAAATTAGVAAAANATAPKADVAPKAEQKPAATHVNTAATTAASGEQKGGFLKNLLPIIGLIIFGGLAWLLLRSCQEKPAPVAAPTANQEAQADSQAVAATPATLDLQLDAQGQAVASCDAKVGSQGVVGSISTAIATAFGTDACKDLGVTEGHGETMPAAEHLPALFGLMKGVPEAKLSIADKVVRFGAGSTADTAKLIEGAKGILPADFTVEELPAVAADMAAGKMPAVFTASTDAAGALQACQAQAGDDSILASIKNSVGSLFAGDVCQVEAKENFGTQLMAADQLANIVGFVKGTPNAAVTVTDKTVQFSAQDPAAAAKLVETAKAGLPSDYVVEVQPASDAQNAQPATTQPAQQLDPEAAAKAGNESAKQALTGLADNATAEDVVKALNMQIINFATSSNAIPAENKEILDLAVTKLTALPDVKLLITGHTDSQGSAAYNKKLSESRATAVRDYLVSKGIAADRLSTKGAGPDNPVASNDTAEGRFQNRRIEFSVQ</sequence>
<feature type="compositionally biased region" description="Low complexity" evidence="5">
    <location>
        <begin position="223"/>
        <end position="232"/>
    </location>
</feature>
<dbReference type="PANTHER" id="PTHR30329">
    <property type="entry name" value="STATOR ELEMENT OF FLAGELLAR MOTOR COMPLEX"/>
    <property type="match status" value="1"/>
</dbReference>
<protein>
    <submittedName>
        <fullName evidence="7">OmpA family protein</fullName>
    </submittedName>
</protein>
<feature type="region of interest" description="Disordered" evidence="5">
    <location>
        <begin position="535"/>
        <end position="563"/>
    </location>
</feature>
<evidence type="ECO:0000256" key="5">
    <source>
        <dbReference type="SAM" id="MobiDB-lite"/>
    </source>
</evidence>
<accession>A0ABY6F5C9</accession>
<feature type="compositionally biased region" description="Low complexity" evidence="5">
    <location>
        <begin position="538"/>
        <end position="551"/>
    </location>
</feature>
<evidence type="ECO:0000313" key="7">
    <source>
        <dbReference type="EMBL" id="UXZ05254.1"/>
    </source>
</evidence>
<evidence type="ECO:0000256" key="2">
    <source>
        <dbReference type="ARBA" id="ARBA00023136"/>
    </source>
</evidence>
<proteinExistence type="predicted"/>
<dbReference type="InterPro" id="IPR050330">
    <property type="entry name" value="Bact_OuterMem_StrucFunc"/>
</dbReference>
<dbReference type="PRINTS" id="PR01021">
    <property type="entry name" value="OMPADOMAIN"/>
</dbReference>
<dbReference type="PANTHER" id="PTHR30329:SF21">
    <property type="entry name" value="LIPOPROTEIN YIAD-RELATED"/>
    <property type="match status" value="1"/>
</dbReference>
<dbReference type="PRINTS" id="PR01023">
    <property type="entry name" value="NAFLGMOTY"/>
</dbReference>
<dbReference type="Pfam" id="PF00691">
    <property type="entry name" value="OmpA"/>
    <property type="match status" value="1"/>
</dbReference>
<feature type="region of interest" description="Disordered" evidence="5">
    <location>
        <begin position="663"/>
        <end position="685"/>
    </location>
</feature>
<dbReference type="InterPro" id="IPR006664">
    <property type="entry name" value="OMP_bac"/>
</dbReference>